<dbReference type="Proteomes" id="UP000812013">
    <property type="component" value="Unassembled WGS sequence"/>
</dbReference>
<reference evidence="1 2" key="1">
    <citation type="submission" date="2019-12" db="EMBL/GenBank/DDBJ databases">
        <title>Genome sequence of Streptomyces bambusae.</title>
        <authorList>
            <person name="Bansal K."/>
            <person name="Choksket S."/>
            <person name="Korpole S."/>
            <person name="Patil P.B."/>
        </authorList>
    </citation>
    <scope>NUCLEOTIDE SEQUENCE [LARGE SCALE GENOMIC DNA]</scope>
    <source>
        <strain evidence="1 2">SK60</strain>
    </source>
</reference>
<dbReference type="RefSeq" id="WP_219670695.1">
    <property type="nucleotide sequence ID" value="NZ_WTFF01000298.1"/>
</dbReference>
<dbReference type="InterPro" id="IPR016024">
    <property type="entry name" value="ARM-type_fold"/>
</dbReference>
<sequence>MDGYQGLTALIESAWEELNSSDAGRRNLCLDVVSDVLETGRLARHDAERAVERLVTVALSDDEGYAVRESALHAVCTVSTHYVLPYRVVEPLAAGADGFEPLLLGYVLTILGCTQDQAALPIVERFLHHPHSEVRRDASEAVTELRWHRESAQDRTA</sequence>
<accession>A0ABS6ZDK3</accession>
<protein>
    <recommendedName>
        <fullName evidence="3">HEAT repeat domain-containing protein</fullName>
    </recommendedName>
</protein>
<dbReference type="EMBL" id="WTFF01000298">
    <property type="protein sequence ID" value="MBW5485801.1"/>
    <property type="molecule type" value="Genomic_DNA"/>
</dbReference>
<organism evidence="1 2">
    <name type="scientific">Streptomyces bambusae</name>
    <dbReference type="NCBI Taxonomy" id="1550616"/>
    <lineage>
        <taxon>Bacteria</taxon>
        <taxon>Bacillati</taxon>
        <taxon>Actinomycetota</taxon>
        <taxon>Actinomycetes</taxon>
        <taxon>Kitasatosporales</taxon>
        <taxon>Streptomycetaceae</taxon>
        <taxon>Streptomyces</taxon>
    </lineage>
</organism>
<comment type="caution">
    <text evidence="1">The sequence shown here is derived from an EMBL/GenBank/DDBJ whole genome shotgun (WGS) entry which is preliminary data.</text>
</comment>
<evidence type="ECO:0008006" key="3">
    <source>
        <dbReference type="Google" id="ProtNLM"/>
    </source>
</evidence>
<dbReference type="InterPro" id="IPR011989">
    <property type="entry name" value="ARM-like"/>
</dbReference>
<keyword evidence="2" id="KW-1185">Reference proteome</keyword>
<evidence type="ECO:0000313" key="1">
    <source>
        <dbReference type="EMBL" id="MBW5485801.1"/>
    </source>
</evidence>
<dbReference type="Gene3D" id="1.25.10.10">
    <property type="entry name" value="Leucine-rich Repeat Variant"/>
    <property type="match status" value="1"/>
</dbReference>
<proteinExistence type="predicted"/>
<name>A0ABS6ZDK3_9ACTN</name>
<evidence type="ECO:0000313" key="2">
    <source>
        <dbReference type="Proteomes" id="UP000812013"/>
    </source>
</evidence>
<dbReference type="SUPFAM" id="SSF48371">
    <property type="entry name" value="ARM repeat"/>
    <property type="match status" value="1"/>
</dbReference>
<gene>
    <name evidence="1" type="ORF">GPJ59_29005</name>
</gene>